<gene>
    <name evidence="1" type="ORF">QAD02_015769</name>
</gene>
<evidence type="ECO:0000313" key="1">
    <source>
        <dbReference type="EMBL" id="KAJ8679982.1"/>
    </source>
</evidence>
<protein>
    <submittedName>
        <fullName evidence="1">Uncharacterized protein</fullName>
    </submittedName>
</protein>
<sequence>MNSAERLLHENDSFFPEFGETLAIDGSERRIIQQKCSLEAIKFRKKGSDLFNQRKQDELTHRLILSYYSKSIAYAPSNSEELALAYNNRSLLWLRLHKRDFCSSDIERALKITKSNELKQKLQARKNKCSNSSHDHNPETSAEISLSTASRNIVCGSDSITVEYNEDCGRHLVATRNIKAGEVILHEQTPYGFVDLHNFYLICSNCLKYAWIGIPCEYCVYTIYCSESCKSEAWLQYHDVMCPMLPFLINKANKPVACMLLNMMKMLIINIRREGLETVISEAEKIDDGDDEKNFLQAKRFDCHKFSSLYNLKSYFDEECEETDILEMGIDTHVSSLLQLLSRSPIINNPSQNLDQEVIQSSLEWILKKLFVILSSNGFKFEDVTLGYRNLTESTCISVRGTIVGPCSSLINHSCDPNTSMMYLLGPRIVMYTIRPVKKGEQLCISYGPTATQDLETRQHGLRNTFFFRCKCKPCVEDWPDLDDLVMDPLKMQMLSKKVQDTFGRHASMFSQPPDTWIHSKSLFDKSLELCNYVHQHFDEKAAFWLTEPYRWYIGISFHKFYCENVDLLISS</sequence>
<accession>A0ACC2P970</accession>
<proteinExistence type="predicted"/>
<dbReference type="EMBL" id="CM056742">
    <property type="protein sequence ID" value="KAJ8679982.1"/>
    <property type="molecule type" value="Genomic_DNA"/>
</dbReference>
<dbReference type="Proteomes" id="UP001239111">
    <property type="component" value="Chromosome 2"/>
</dbReference>
<comment type="caution">
    <text evidence="1">The sequence shown here is derived from an EMBL/GenBank/DDBJ whole genome shotgun (WGS) entry which is preliminary data.</text>
</comment>
<name>A0ACC2P970_9HYME</name>
<keyword evidence="2" id="KW-1185">Reference proteome</keyword>
<evidence type="ECO:0000313" key="2">
    <source>
        <dbReference type="Proteomes" id="UP001239111"/>
    </source>
</evidence>
<reference evidence="1" key="1">
    <citation type="submission" date="2023-04" db="EMBL/GenBank/DDBJ databases">
        <title>A chromosome-level genome assembly of the parasitoid wasp Eretmocerus hayati.</title>
        <authorList>
            <person name="Zhong Y."/>
            <person name="Liu S."/>
            <person name="Liu Y."/>
        </authorList>
    </citation>
    <scope>NUCLEOTIDE SEQUENCE</scope>
    <source>
        <strain evidence="1">ZJU_SS_LIU_2023</strain>
    </source>
</reference>
<organism evidence="1 2">
    <name type="scientific">Eretmocerus hayati</name>
    <dbReference type="NCBI Taxonomy" id="131215"/>
    <lineage>
        <taxon>Eukaryota</taxon>
        <taxon>Metazoa</taxon>
        <taxon>Ecdysozoa</taxon>
        <taxon>Arthropoda</taxon>
        <taxon>Hexapoda</taxon>
        <taxon>Insecta</taxon>
        <taxon>Pterygota</taxon>
        <taxon>Neoptera</taxon>
        <taxon>Endopterygota</taxon>
        <taxon>Hymenoptera</taxon>
        <taxon>Apocrita</taxon>
        <taxon>Proctotrupomorpha</taxon>
        <taxon>Chalcidoidea</taxon>
        <taxon>Aphelinidae</taxon>
        <taxon>Aphelininae</taxon>
        <taxon>Eretmocerus</taxon>
    </lineage>
</organism>